<evidence type="ECO:0000313" key="1">
    <source>
        <dbReference type="EMBL" id="AVO43356.1"/>
    </source>
</evidence>
<organism evidence="1 2">
    <name type="scientific">Simplicispira suum</name>
    <dbReference type="NCBI Taxonomy" id="2109915"/>
    <lineage>
        <taxon>Bacteria</taxon>
        <taxon>Pseudomonadati</taxon>
        <taxon>Pseudomonadota</taxon>
        <taxon>Betaproteobacteria</taxon>
        <taxon>Burkholderiales</taxon>
        <taxon>Comamonadaceae</taxon>
        <taxon>Simplicispira</taxon>
    </lineage>
</organism>
<reference evidence="1 2" key="1">
    <citation type="submission" date="2018-03" db="EMBL/GenBank/DDBJ databases">
        <title>Genome sequencing of Simplicispira sp.</title>
        <authorList>
            <person name="Kim S.-J."/>
            <person name="Heo J."/>
            <person name="Kwon S.-W."/>
        </authorList>
    </citation>
    <scope>NUCLEOTIDE SEQUENCE [LARGE SCALE GENOMIC DNA]</scope>
    <source>
        <strain evidence="1 2">SC1-8</strain>
    </source>
</reference>
<dbReference type="Gene3D" id="3.40.1440.10">
    <property type="entry name" value="GIY-YIG endonuclease"/>
    <property type="match status" value="1"/>
</dbReference>
<dbReference type="RefSeq" id="WP_106448329.1">
    <property type="nucleotide sequence ID" value="NZ_CP027669.1"/>
</dbReference>
<gene>
    <name evidence="1" type="ORF">C6571_17795</name>
</gene>
<protein>
    <submittedName>
        <fullName evidence="1">ArsR family transcriptional regulator</fullName>
    </submittedName>
</protein>
<dbReference type="OrthoDB" id="9134286at2"/>
<keyword evidence="2" id="KW-1185">Reference proteome</keyword>
<name>A0A2S0N5H2_9BURK</name>
<dbReference type="InterPro" id="IPR035901">
    <property type="entry name" value="GIY-YIG_endonuc_sf"/>
</dbReference>
<dbReference type="Proteomes" id="UP000239326">
    <property type="component" value="Chromosome"/>
</dbReference>
<dbReference type="EMBL" id="CP027669">
    <property type="protein sequence ID" value="AVO43356.1"/>
    <property type="molecule type" value="Genomic_DNA"/>
</dbReference>
<dbReference type="KEGG" id="simp:C6571_17795"/>
<proteinExistence type="predicted"/>
<dbReference type="AlphaFoldDB" id="A0A2S0N5H2"/>
<dbReference type="CDD" id="cd10451">
    <property type="entry name" value="GIY-YIG_LuxR_like"/>
    <property type="match status" value="1"/>
</dbReference>
<sequence>MPTVPHPNAGQAISAARRALVRQYKDSRLPAGVFTLTNQSNGRVFVGGSLNLDGAMNRLRFELNLRSHRNKPLQLDWIVYGAQCFSFAVVGRIKERDDPLFDYRAELDSLLALWREEIPCHGDSGYNGVQP</sequence>
<accession>A0A2S0N5H2</accession>
<evidence type="ECO:0000313" key="2">
    <source>
        <dbReference type="Proteomes" id="UP000239326"/>
    </source>
</evidence>